<organism evidence="2 3">
    <name type="scientific">Nonomuraea thailandensis</name>
    <dbReference type="NCBI Taxonomy" id="1188745"/>
    <lineage>
        <taxon>Bacteria</taxon>
        <taxon>Bacillati</taxon>
        <taxon>Actinomycetota</taxon>
        <taxon>Actinomycetes</taxon>
        <taxon>Streptosporangiales</taxon>
        <taxon>Streptosporangiaceae</taxon>
        <taxon>Nonomuraea</taxon>
    </lineage>
</organism>
<accession>A0A9X2K2V4</accession>
<dbReference type="EMBL" id="JAMZEB010000002">
    <property type="protein sequence ID" value="MCP2357684.1"/>
    <property type="molecule type" value="Genomic_DNA"/>
</dbReference>
<sequence length="78" mass="8392">MIRRALLAAALAATTLAVLPAGTAQARACKIDHYCTTTYYSDAALTNAVGGKQEDCDGTTRTWGVRGPYLTWYESPCF</sequence>
<protein>
    <submittedName>
        <fullName evidence="2">Spermidine/putrescine-binding protein</fullName>
    </submittedName>
</protein>
<reference evidence="2" key="1">
    <citation type="submission" date="2022-06" db="EMBL/GenBank/DDBJ databases">
        <title>Sequencing the genomes of 1000 actinobacteria strains.</title>
        <authorList>
            <person name="Klenk H.-P."/>
        </authorList>
    </citation>
    <scope>NUCLEOTIDE SEQUENCE</scope>
    <source>
        <strain evidence="2">DSM 46694</strain>
    </source>
</reference>
<keyword evidence="1" id="KW-0732">Signal</keyword>
<feature type="chain" id="PRO_5040969763" evidence="1">
    <location>
        <begin position="27"/>
        <end position="78"/>
    </location>
</feature>
<dbReference type="Pfam" id="PF19806">
    <property type="entry name" value="DUF6289"/>
    <property type="match status" value="1"/>
</dbReference>
<evidence type="ECO:0000313" key="3">
    <source>
        <dbReference type="Proteomes" id="UP001139648"/>
    </source>
</evidence>
<dbReference type="InterPro" id="IPR046256">
    <property type="entry name" value="DUF6289"/>
</dbReference>
<keyword evidence="3" id="KW-1185">Reference proteome</keyword>
<dbReference type="Proteomes" id="UP001139648">
    <property type="component" value="Unassembled WGS sequence"/>
</dbReference>
<proteinExistence type="predicted"/>
<name>A0A9X2K2V4_9ACTN</name>
<comment type="caution">
    <text evidence="2">The sequence shown here is derived from an EMBL/GenBank/DDBJ whole genome shotgun (WGS) entry which is preliminary data.</text>
</comment>
<dbReference type="RefSeq" id="WP_253744793.1">
    <property type="nucleotide sequence ID" value="NZ_BAABKA010000026.1"/>
</dbReference>
<gene>
    <name evidence="2" type="ORF">HD597_004704</name>
</gene>
<feature type="signal peptide" evidence="1">
    <location>
        <begin position="1"/>
        <end position="26"/>
    </location>
</feature>
<evidence type="ECO:0000256" key="1">
    <source>
        <dbReference type="SAM" id="SignalP"/>
    </source>
</evidence>
<evidence type="ECO:0000313" key="2">
    <source>
        <dbReference type="EMBL" id="MCP2357684.1"/>
    </source>
</evidence>
<dbReference type="AlphaFoldDB" id="A0A9X2K2V4"/>